<feature type="region of interest" description="Disordered" evidence="8">
    <location>
        <begin position="346"/>
        <end position="549"/>
    </location>
</feature>
<feature type="compositionally biased region" description="Low complexity" evidence="8">
    <location>
        <begin position="293"/>
        <end position="308"/>
    </location>
</feature>
<evidence type="ECO:0000259" key="9">
    <source>
        <dbReference type="PROSITE" id="PS50178"/>
    </source>
</evidence>
<dbReference type="Proteomes" id="UP001292094">
    <property type="component" value="Unassembled WGS sequence"/>
</dbReference>
<evidence type="ECO:0000256" key="4">
    <source>
        <dbReference type="ARBA" id="ARBA00022723"/>
    </source>
</evidence>
<name>A0AAE1Q740_9EUCA</name>
<dbReference type="EMBL" id="JAWZYT010000700">
    <property type="protein sequence ID" value="KAK4320017.1"/>
    <property type="molecule type" value="Genomic_DNA"/>
</dbReference>
<dbReference type="CDD" id="cd15731">
    <property type="entry name" value="FYVE_LST2"/>
    <property type="match status" value="1"/>
</dbReference>
<evidence type="ECO:0000256" key="6">
    <source>
        <dbReference type="ARBA" id="ARBA00022833"/>
    </source>
</evidence>
<sequence>MNSLRKWFYRPRKDDRSLMAQFYFADEELNLVAGELDSFDGRKDPERCTALVNQLRHCQDRVLNICISMMEEVIPTERASRDFRIKFPDDVMQENLAGQLWFGAECLAAGSSIMNRETESTRMRPLAKAVTKTIETVRNLLREQCLKPVPEYTEKIRESLKIFDRLFAEFELNYVSAMVPVKSVEEHDVQQNVVVLFSETVQRALRLGLTTQEQIDDYDPALMFTIPRLAIVAGLVMFPDGPLNLDREPRSLSELFRPFRTLLSKIRELLWTMSTHELAALEKALCSMDEPDPSSTTLPVQSSSSPTPEDTSNFPATAYANAAFTSDFVRKFYASYPSCRIVTPELGSLYHPGKKPGMDKSGERKRDRTSGKSGSSRGSRSRRQERQSEKFLARLNASSSGVEERPRARRRQKKSHHSRHPHHSQDPPPPPPPPPLPPMPPQHQDTDSGEEGSNHYHAHHRRRHHRQTRTSPSTLSRHHESRPSLGHHHHHHHHHPPPPQNIPIPPPPPYHNHHSHSQQPPDPQQVPLLPPPPRHNHKPRRPRHQPVTRIKSIACSCGTVEENETGISQDCPSPVSVPESCNSSQNAGDESGSGRQENSCSSGCTSTVTTTLPEVPDLVEAGDQDDGGITEAVSYLNIDGGNRDQTGDAGRGKWKEKSIEDQKRDKTEEEEGMVNNQSQEQKKNVADNFEIQECDENTYTTELTVNESKSSLTCCSTTSPQLAASATGLGEEYGEVGGGRCSSGSTSPYNSGAEDDEEVALALQAAEVAATWRARARFTDAQDLIHRLFVCISGVADQLQTNYASDLRKILKCVFLINQSPLEEPKKGELVEEDREDEEEEEEEEEEEDGINDWSASSPIHSYGDGDGENSLGGNDSERLSVESAEDALVVIGSPEHHHSSLAVTTTNSIVPTEEDHSTPEDYSPHPSPPPSPITSRSPSPLSHHHPLPPPPQYSSSVELPSSSNLALSPPRYPNHLRHRPHRLFSPPSDIPLTSSSPPPQTPPTIPTSSPPSVCPPSIQVPAAIFNDHALMQFSEVTQASVPPNVELLPAPQRQYVESFGVIPDPYTRSPHEQPHSLYDGGQGGESGSTGRVRSRVVQEPPAWVPDQQAPRCMACGAAFTMVRRRHHCRNCGKVFCSHCSQHAVPLPHYGIWKAVRVCNVCFLYYVTFSTDPTSAATTNAANTATASS</sequence>
<feature type="region of interest" description="Disordered" evidence="8">
    <location>
        <begin position="636"/>
        <end position="682"/>
    </location>
</feature>
<comment type="caution">
    <text evidence="10">The sequence shown here is derived from an EMBL/GenBank/DDBJ whole genome shotgun (WGS) entry which is preliminary data.</text>
</comment>
<keyword evidence="4" id="KW-0479">Metal-binding</keyword>
<dbReference type="Pfam" id="PF01363">
    <property type="entry name" value="FYVE"/>
    <property type="match status" value="1"/>
</dbReference>
<feature type="compositionally biased region" description="Basic and acidic residues" evidence="8">
    <location>
        <begin position="382"/>
        <end position="392"/>
    </location>
</feature>
<dbReference type="GO" id="GO:0008270">
    <property type="term" value="F:zinc ion binding"/>
    <property type="evidence" value="ECO:0007669"/>
    <property type="project" value="UniProtKB-KW"/>
</dbReference>
<feature type="region of interest" description="Disordered" evidence="8">
    <location>
        <begin position="825"/>
        <end position="1016"/>
    </location>
</feature>
<proteinExistence type="inferred from homology"/>
<dbReference type="SUPFAM" id="SSF57903">
    <property type="entry name" value="FYVE/PHD zinc finger"/>
    <property type="match status" value="1"/>
</dbReference>
<feature type="compositionally biased region" description="Low complexity" evidence="8">
    <location>
        <begin position="954"/>
        <end position="970"/>
    </location>
</feature>
<dbReference type="InterPro" id="IPR043269">
    <property type="entry name" value="FYVE_LST2"/>
</dbReference>
<evidence type="ECO:0000256" key="1">
    <source>
        <dbReference type="ARBA" id="ARBA00003580"/>
    </source>
</evidence>
<dbReference type="AlphaFoldDB" id="A0AAE1Q740"/>
<evidence type="ECO:0000256" key="2">
    <source>
        <dbReference type="ARBA" id="ARBA00008755"/>
    </source>
</evidence>
<evidence type="ECO:0000256" key="3">
    <source>
        <dbReference type="ARBA" id="ARBA00019870"/>
    </source>
</evidence>
<keyword evidence="6" id="KW-0862">Zinc</keyword>
<feature type="compositionally biased region" description="Basic residues" evidence="8">
    <location>
        <begin position="485"/>
        <end position="496"/>
    </location>
</feature>
<dbReference type="InterPro" id="IPR017455">
    <property type="entry name" value="Znf_FYVE-rel"/>
</dbReference>
<feature type="region of interest" description="Disordered" evidence="8">
    <location>
        <begin position="564"/>
        <end position="611"/>
    </location>
</feature>
<keyword evidence="11" id="KW-1185">Reference proteome</keyword>
<keyword evidence="5 7" id="KW-0863">Zinc-finger</keyword>
<reference evidence="10" key="1">
    <citation type="submission" date="2023-11" db="EMBL/GenBank/DDBJ databases">
        <title>Genome assemblies of two species of porcelain crab, Petrolisthes cinctipes and Petrolisthes manimaculis (Anomura: Porcellanidae).</title>
        <authorList>
            <person name="Angst P."/>
        </authorList>
    </citation>
    <scope>NUCLEOTIDE SEQUENCE</scope>
    <source>
        <strain evidence="10">PB745_02</strain>
        <tissue evidence="10">Gill</tissue>
    </source>
</reference>
<organism evidence="10 11">
    <name type="scientific">Petrolisthes manimaculis</name>
    <dbReference type="NCBI Taxonomy" id="1843537"/>
    <lineage>
        <taxon>Eukaryota</taxon>
        <taxon>Metazoa</taxon>
        <taxon>Ecdysozoa</taxon>
        <taxon>Arthropoda</taxon>
        <taxon>Crustacea</taxon>
        <taxon>Multicrustacea</taxon>
        <taxon>Malacostraca</taxon>
        <taxon>Eumalacostraca</taxon>
        <taxon>Eucarida</taxon>
        <taxon>Decapoda</taxon>
        <taxon>Pleocyemata</taxon>
        <taxon>Anomura</taxon>
        <taxon>Galatheoidea</taxon>
        <taxon>Porcellanidae</taxon>
        <taxon>Petrolisthes</taxon>
    </lineage>
</organism>
<dbReference type="GO" id="GO:0031901">
    <property type="term" value="C:early endosome membrane"/>
    <property type="evidence" value="ECO:0007669"/>
    <property type="project" value="TreeGrafter"/>
</dbReference>
<dbReference type="Gene3D" id="3.30.40.10">
    <property type="entry name" value="Zinc/RING finger domain, C3HC4 (zinc finger)"/>
    <property type="match status" value="1"/>
</dbReference>
<evidence type="ECO:0000313" key="10">
    <source>
        <dbReference type="EMBL" id="KAK4320017.1"/>
    </source>
</evidence>
<feature type="compositionally biased region" description="Polar residues" evidence="8">
    <location>
        <begin position="902"/>
        <end position="911"/>
    </location>
</feature>
<protein>
    <recommendedName>
        <fullName evidence="3">Lateral signaling target protein 2 homolog</fullName>
    </recommendedName>
</protein>
<feature type="compositionally biased region" description="Basic and acidic residues" evidence="8">
    <location>
        <begin position="641"/>
        <end position="667"/>
    </location>
</feature>
<feature type="compositionally biased region" description="Pro residues" evidence="8">
    <location>
        <begin position="497"/>
        <end position="510"/>
    </location>
</feature>
<feature type="compositionally biased region" description="Pro residues" evidence="8">
    <location>
        <begin position="520"/>
        <end position="533"/>
    </location>
</feature>
<dbReference type="PROSITE" id="PS50178">
    <property type="entry name" value="ZF_FYVE"/>
    <property type="match status" value="1"/>
</dbReference>
<feature type="compositionally biased region" description="Pro residues" evidence="8">
    <location>
        <begin position="426"/>
        <end position="441"/>
    </location>
</feature>
<dbReference type="SMART" id="SM00064">
    <property type="entry name" value="FYVE"/>
    <property type="match status" value="1"/>
</dbReference>
<evidence type="ECO:0000256" key="7">
    <source>
        <dbReference type="PROSITE-ProRule" id="PRU00091"/>
    </source>
</evidence>
<dbReference type="PANTHER" id="PTHR46465:SF2">
    <property type="entry name" value="LATERAL SIGNALING TARGET PROTEIN 2 HOMOLOG"/>
    <property type="match status" value="1"/>
</dbReference>
<accession>A0AAE1Q740</accession>
<feature type="compositionally biased region" description="Polar residues" evidence="8">
    <location>
        <begin position="579"/>
        <end position="598"/>
    </location>
</feature>
<evidence type="ECO:0000256" key="8">
    <source>
        <dbReference type="SAM" id="MobiDB-lite"/>
    </source>
</evidence>
<dbReference type="InterPro" id="IPR000306">
    <property type="entry name" value="Znf_FYVE"/>
</dbReference>
<feature type="domain" description="FYVE-type" evidence="9">
    <location>
        <begin position="1107"/>
        <end position="1167"/>
    </location>
</feature>
<evidence type="ECO:0000256" key="5">
    <source>
        <dbReference type="ARBA" id="ARBA00022771"/>
    </source>
</evidence>
<feature type="compositionally biased region" description="Basic residues" evidence="8">
    <location>
        <begin position="534"/>
        <end position="546"/>
    </location>
</feature>
<feature type="compositionally biased region" description="Low complexity" evidence="8">
    <location>
        <begin position="599"/>
        <end position="611"/>
    </location>
</feature>
<feature type="region of interest" description="Disordered" evidence="8">
    <location>
        <begin position="1066"/>
        <end position="1095"/>
    </location>
</feature>
<comment type="similarity">
    <text evidence="2">Belongs to the lst-2 family.</text>
</comment>
<feature type="compositionally biased region" description="Basic and acidic residues" evidence="8">
    <location>
        <begin position="356"/>
        <end position="370"/>
    </location>
</feature>
<feature type="region of interest" description="Disordered" evidence="8">
    <location>
        <begin position="289"/>
        <end position="313"/>
    </location>
</feature>
<evidence type="ECO:0000313" key="11">
    <source>
        <dbReference type="Proteomes" id="UP001292094"/>
    </source>
</evidence>
<dbReference type="InterPro" id="IPR013083">
    <property type="entry name" value="Znf_RING/FYVE/PHD"/>
</dbReference>
<dbReference type="PANTHER" id="PTHR46465">
    <property type="entry name" value="LATERAL SIGNALING TARGET PROTEIN 2 HOMOLOG"/>
    <property type="match status" value="1"/>
</dbReference>
<comment type="function">
    <text evidence="1">Negative regulator of epidermal growth factor receptor (EGFR) signaling.</text>
</comment>
<dbReference type="InterPro" id="IPR011011">
    <property type="entry name" value="Znf_FYVE_PHD"/>
</dbReference>
<feature type="compositionally biased region" description="Acidic residues" evidence="8">
    <location>
        <begin position="831"/>
        <end position="851"/>
    </location>
</feature>
<gene>
    <name evidence="10" type="ORF">Pmani_009086</name>
</gene>
<feature type="compositionally biased region" description="Pro residues" evidence="8">
    <location>
        <begin position="997"/>
        <end position="1015"/>
    </location>
</feature>
<feature type="compositionally biased region" description="Basic residues" evidence="8">
    <location>
        <begin position="407"/>
        <end position="422"/>
    </location>
</feature>
<dbReference type="InterPro" id="IPR051118">
    <property type="entry name" value="LST-2"/>
</dbReference>
<feature type="compositionally biased region" description="Basic residues" evidence="8">
    <location>
        <begin position="456"/>
        <end position="468"/>
    </location>
</feature>
<feature type="compositionally biased region" description="Basic and acidic residues" evidence="8">
    <location>
        <begin position="914"/>
        <end position="924"/>
    </location>
</feature>